<dbReference type="InterPro" id="IPR021109">
    <property type="entry name" value="Peptidase_aspartic_dom_sf"/>
</dbReference>
<keyword evidence="5 8" id="KW-0378">Hydrolase</keyword>
<keyword evidence="4 8" id="KW-0064">Aspartyl protease</keyword>
<dbReference type="Proteomes" id="UP000256601">
    <property type="component" value="Unassembled WGS sequence"/>
</dbReference>
<dbReference type="SUPFAM" id="SSF50630">
    <property type="entry name" value="Acid proteases"/>
    <property type="match status" value="1"/>
</dbReference>
<reference evidence="12 14" key="2">
    <citation type="submission" date="2018-07" db="EMBL/GenBank/DDBJ databases">
        <title>Draft Genome Assemblies for Five Robust Yarrowia lipolytica Strains Exhibiting High Lipid Production and Pentose Sugar Utilization and Sugar Alcohol Secretion from Undetoxified Lignocellulosic Biomass Hydrolysates.</title>
        <authorList>
            <consortium name="DOE Joint Genome Institute"/>
            <person name="Walker C."/>
            <person name="Ryu S."/>
            <person name="Na H."/>
            <person name="Zane M."/>
            <person name="LaButti K."/>
            <person name="Lipzen A."/>
            <person name="Haridas S."/>
            <person name="Barry K."/>
            <person name="Grigoriev I.V."/>
            <person name="Quarterman J."/>
            <person name="Slininger P."/>
            <person name="Dien B."/>
            <person name="Trinh C.T."/>
        </authorList>
    </citation>
    <scope>NUCLEOTIDE SEQUENCE [LARGE SCALE GENOMIC DNA]</scope>
    <source>
        <strain evidence="12 14">YB392</strain>
    </source>
</reference>
<dbReference type="PANTHER" id="PTHR47966">
    <property type="entry name" value="BETA-SITE APP-CLEAVING ENZYME, ISOFORM A-RELATED"/>
    <property type="match status" value="1"/>
</dbReference>
<protein>
    <submittedName>
        <fullName evidence="12">Aspartic peptidase domain-containing protein</fullName>
    </submittedName>
</protein>
<evidence type="ECO:0000313" key="12">
    <source>
        <dbReference type="EMBL" id="RDW27156.1"/>
    </source>
</evidence>
<dbReference type="InterPro" id="IPR001461">
    <property type="entry name" value="Aspartic_peptidase_A1"/>
</dbReference>
<dbReference type="OMA" id="NIFPRAF"/>
<dbReference type="VEuPathDB" id="FungiDB:YALI1_C11234g"/>
<dbReference type="KEGG" id="yli:2909491"/>
<dbReference type="InterPro" id="IPR001969">
    <property type="entry name" value="Aspartic_peptidase_AS"/>
</dbReference>
<accession>A0A1D8NA61</accession>
<evidence type="ECO:0000313" key="11">
    <source>
        <dbReference type="EMBL" id="AOW02517.1"/>
    </source>
</evidence>
<gene>
    <name evidence="12" type="ORF">B0I71DRAFT_24572</name>
    <name evidence="11" type="ORF">YALI1_C11234g</name>
</gene>
<comment type="similarity">
    <text evidence="1 8">Belongs to the peptidase A1 family.</text>
</comment>
<evidence type="ECO:0000313" key="14">
    <source>
        <dbReference type="Proteomes" id="UP000256601"/>
    </source>
</evidence>
<evidence type="ECO:0000256" key="3">
    <source>
        <dbReference type="ARBA" id="ARBA00022729"/>
    </source>
</evidence>
<dbReference type="InterPro" id="IPR033121">
    <property type="entry name" value="PEPTIDASE_A1"/>
</dbReference>
<name>A0A1D8NA61_YARLL</name>
<dbReference type="PRINTS" id="PR00792">
    <property type="entry name" value="PEPSIN"/>
</dbReference>
<reference evidence="11 13" key="1">
    <citation type="journal article" date="2016" name="PLoS ONE">
        <title>Sequence Assembly of Yarrowia lipolytica Strain W29/CLIB89 Shows Transposable Element Diversity.</title>
        <authorList>
            <person name="Magnan C."/>
            <person name="Yu J."/>
            <person name="Chang I."/>
            <person name="Jahn E."/>
            <person name="Kanomata Y."/>
            <person name="Wu J."/>
            <person name="Zeller M."/>
            <person name="Oakes M."/>
            <person name="Baldi P."/>
            <person name="Sandmeyer S."/>
        </authorList>
    </citation>
    <scope>NUCLEOTIDE SEQUENCE [LARGE SCALE GENOMIC DNA]</scope>
    <source>
        <strain evidence="11">CLIB89</strain>
        <strain evidence="13">CLIB89(W29)</strain>
    </source>
</reference>
<feature type="active site" evidence="6">
    <location>
        <position position="63"/>
    </location>
</feature>
<feature type="disulfide bond" evidence="7">
    <location>
        <begin position="281"/>
        <end position="319"/>
    </location>
</feature>
<dbReference type="PROSITE" id="PS51767">
    <property type="entry name" value="PEPTIDASE_A1"/>
    <property type="match status" value="1"/>
</dbReference>
<dbReference type="EMBL" id="CP017555">
    <property type="protein sequence ID" value="AOW02517.1"/>
    <property type="molecule type" value="Genomic_DNA"/>
</dbReference>
<evidence type="ECO:0000256" key="4">
    <source>
        <dbReference type="ARBA" id="ARBA00022750"/>
    </source>
</evidence>
<feature type="signal peptide" evidence="9">
    <location>
        <begin position="1"/>
        <end position="17"/>
    </location>
</feature>
<evidence type="ECO:0000256" key="9">
    <source>
        <dbReference type="SAM" id="SignalP"/>
    </source>
</evidence>
<dbReference type="InterPro" id="IPR033876">
    <property type="entry name" value="SAP-like"/>
</dbReference>
<dbReference type="Pfam" id="PF00026">
    <property type="entry name" value="Asp"/>
    <property type="match status" value="1"/>
</dbReference>
<dbReference type="Gene3D" id="2.40.70.10">
    <property type="entry name" value="Acid Proteases"/>
    <property type="match status" value="2"/>
</dbReference>
<evidence type="ECO:0000256" key="8">
    <source>
        <dbReference type="RuleBase" id="RU000454"/>
    </source>
</evidence>
<keyword evidence="3 9" id="KW-0732">Signal</keyword>
<dbReference type="AlphaFoldDB" id="A0A1D8NA61"/>
<evidence type="ECO:0000256" key="2">
    <source>
        <dbReference type="ARBA" id="ARBA00022670"/>
    </source>
</evidence>
<dbReference type="VEuPathDB" id="FungiDB:YALI0_C08283g"/>
<dbReference type="PANTHER" id="PTHR47966:SF65">
    <property type="entry name" value="ASPARTIC-TYPE ENDOPEPTIDASE"/>
    <property type="match status" value="1"/>
</dbReference>
<evidence type="ECO:0000313" key="13">
    <source>
        <dbReference type="Proteomes" id="UP000182444"/>
    </source>
</evidence>
<sequence length="374" mass="40102">MLTYSLLLLSALAVAAPTSPKVVSYSLASKYETIRAADGKTDRYLYTNITLGTPPQKFEVTFDTGSADLWVPTAPDQQCSGQCPATAGAFDADASSTYSLLNNNFDVGYIGDPNNRGNWVSDTLTVGSVTLPQFSFGTVQTEDGGIFGVSFEEQESSADDGETYPNFVFASKQQGYIDRAVFSIFSPSASSSEVTFLLGGIDHAKFSGDLAWNKVPDPSRGASILVDDFSVNGVNFSLYSSFAVDTGSVATLIPDDVFQHLTRTVQVGSWIPDLGVYTIDCNAEPSISFNLPNGTIHAHPETMVVPISRLSGNQSDTGCYFGLVSSETYDGISILGDSFLRNAYAVFDLEDYKLGFAQALYTDKSDIQPVQGPL</sequence>
<evidence type="ECO:0000256" key="1">
    <source>
        <dbReference type="ARBA" id="ARBA00007447"/>
    </source>
</evidence>
<dbReference type="CDD" id="cd05474">
    <property type="entry name" value="SAP_like"/>
    <property type="match status" value="1"/>
</dbReference>
<feature type="chain" id="PRO_5033739951" evidence="9">
    <location>
        <begin position="18"/>
        <end position="374"/>
    </location>
</feature>
<dbReference type="EMBL" id="KZ858967">
    <property type="protein sequence ID" value="RDW27156.1"/>
    <property type="molecule type" value="Genomic_DNA"/>
</dbReference>
<dbReference type="OrthoDB" id="771136at2759"/>
<keyword evidence="2 8" id="KW-0645">Protease</keyword>
<evidence type="ECO:0000256" key="7">
    <source>
        <dbReference type="PIRSR" id="PIRSR601461-2"/>
    </source>
</evidence>
<organism evidence="11 13">
    <name type="scientific">Yarrowia lipolytica</name>
    <name type="common">Candida lipolytica</name>
    <dbReference type="NCBI Taxonomy" id="4952"/>
    <lineage>
        <taxon>Eukaryota</taxon>
        <taxon>Fungi</taxon>
        <taxon>Dikarya</taxon>
        <taxon>Ascomycota</taxon>
        <taxon>Saccharomycotina</taxon>
        <taxon>Dipodascomycetes</taxon>
        <taxon>Dipodascales</taxon>
        <taxon>Dipodascales incertae sedis</taxon>
        <taxon>Yarrowia</taxon>
    </lineage>
</organism>
<dbReference type="eggNOG" id="KOG1339">
    <property type="taxonomic scope" value="Eukaryota"/>
</dbReference>
<dbReference type="PROSITE" id="PS00141">
    <property type="entry name" value="ASP_PROTEASE"/>
    <property type="match status" value="1"/>
</dbReference>
<evidence type="ECO:0000256" key="6">
    <source>
        <dbReference type="PIRSR" id="PIRSR601461-1"/>
    </source>
</evidence>
<feature type="domain" description="Peptidase A1" evidence="10">
    <location>
        <begin position="45"/>
        <end position="357"/>
    </location>
</feature>
<evidence type="ECO:0000259" key="10">
    <source>
        <dbReference type="PROSITE" id="PS51767"/>
    </source>
</evidence>
<keyword evidence="7" id="KW-1015">Disulfide bond</keyword>
<dbReference type="GO" id="GO:0004190">
    <property type="term" value="F:aspartic-type endopeptidase activity"/>
    <property type="evidence" value="ECO:0007669"/>
    <property type="project" value="UniProtKB-KW"/>
</dbReference>
<feature type="active site" evidence="6">
    <location>
        <position position="245"/>
    </location>
</feature>
<dbReference type="GeneID" id="2909491"/>
<proteinExistence type="inferred from homology"/>
<dbReference type="GO" id="GO:0006508">
    <property type="term" value="P:proteolysis"/>
    <property type="evidence" value="ECO:0007669"/>
    <property type="project" value="UniProtKB-KW"/>
</dbReference>
<dbReference type="Proteomes" id="UP000182444">
    <property type="component" value="Chromosome 1C"/>
</dbReference>
<evidence type="ECO:0000256" key="5">
    <source>
        <dbReference type="ARBA" id="ARBA00022801"/>
    </source>
</evidence>
<dbReference type="RefSeq" id="XP_501592.1">
    <property type="nucleotide sequence ID" value="XM_501592.1"/>
</dbReference>